<evidence type="ECO:0000313" key="2">
    <source>
        <dbReference type="Proteomes" id="UP000838756"/>
    </source>
</evidence>
<sequence length="92" mass="10722">MKGKLYFIRFSSLEAYYYENKKMKAIPALFNTTVNQFVFDKDNNIFFINSTELFGIKNSDNKVIFLEDNPRFLGMAVDHAGHVHLCEMESTL</sequence>
<comment type="caution">
    <text evidence="1">The sequence shown here is derived from an EMBL/GenBank/DDBJ whole genome shotgun (WGS) entry which is preliminary data.</text>
</comment>
<protein>
    <submittedName>
        <fullName evidence="1">Jg20253 protein</fullName>
    </submittedName>
</protein>
<proteinExistence type="predicted"/>
<accession>A0A8S4R6T3</accession>
<keyword evidence="2" id="KW-1185">Reference proteome</keyword>
<organism evidence="1 2">
    <name type="scientific">Pararge aegeria aegeria</name>
    <dbReference type="NCBI Taxonomy" id="348720"/>
    <lineage>
        <taxon>Eukaryota</taxon>
        <taxon>Metazoa</taxon>
        <taxon>Ecdysozoa</taxon>
        <taxon>Arthropoda</taxon>
        <taxon>Hexapoda</taxon>
        <taxon>Insecta</taxon>
        <taxon>Pterygota</taxon>
        <taxon>Neoptera</taxon>
        <taxon>Endopterygota</taxon>
        <taxon>Lepidoptera</taxon>
        <taxon>Glossata</taxon>
        <taxon>Ditrysia</taxon>
        <taxon>Papilionoidea</taxon>
        <taxon>Nymphalidae</taxon>
        <taxon>Satyrinae</taxon>
        <taxon>Satyrini</taxon>
        <taxon>Parargina</taxon>
        <taxon>Pararge</taxon>
    </lineage>
</organism>
<dbReference type="OrthoDB" id="7022538at2759"/>
<dbReference type="EMBL" id="CAKXAJ010024767">
    <property type="protein sequence ID" value="CAH2230044.1"/>
    <property type="molecule type" value="Genomic_DNA"/>
</dbReference>
<gene>
    <name evidence="1" type="primary">jg20253</name>
    <name evidence="1" type="ORF">PAEG_LOCUS9320</name>
</gene>
<dbReference type="Proteomes" id="UP000838756">
    <property type="component" value="Unassembled WGS sequence"/>
</dbReference>
<evidence type="ECO:0000313" key="1">
    <source>
        <dbReference type="EMBL" id="CAH2230044.1"/>
    </source>
</evidence>
<reference evidence="1" key="1">
    <citation type="submission" date="2022-03" db="EMBL/GenBank/DDBJ databases">
        <authorList>
            <person name="Lindestad O."/>
        </authorList>
    </citation>
    <scope>NUCLEOTIDE SEQUENCE</scope>
</reference>
<name>A0A8S4R6T3_9NEOP</name>
<dbReference type="AlphaFoldDB" id="A0A8S4R6T3"/>